<sequence>MTTSQDATASVVLRDAEVRRGGRVIWSRGNFAIPLGTVTAVVGTNGTGKTTLLDAELGLVPTSRGSITVLGRPAGQSNAEIGYVPQSYISGLDSNITARQSVLLGLTGTKFGLHRVTKEEKDRVAQVLRFVGLEHKEDYRLNELSGGLRQRAAIAQALVGEPRLLLLDEPLANLDIASQRSMVELLARLNREWHMSIQIVSHDLNMLLPILTGAIYLLDGHPHYSPMSSVLDSDLLTHLYGTRVEVVTTPQGDMFVTPNRRLEPEGRSQDTHDVHEAAVFHSHDHSHQPDQPRRQEEPQR</sequence>
<dbReference type="Gene3D" id="3.40.50.300">
    <property type="entry name" value="P-loop containing nucleotide triphosphate hydrolases"/>
    <property type="match status" value="1"/>
</dbReference>
<dbReference type="GO" id="GO:0016887">
    <property type="term" value="F:ATP hydrolysis activity"/>
    <property type="evidence" value="ECO:0007669"/>
    <property type="project" value="InterPro"/>
</dbReference>
<gene>
    <name evidence="6" type="ORF">CSQ87_07250</name>
</gene>
<evidence type="ECO:0000256" key="1">
    <source>
        <dbReference type="ARBA" id="ARBA00022448"/>
    </source>
</evidence>
<evidence type="ECO:0000256" key="2">
    <source>
        <dbReference type="ARBA" id="ARBA00022741"/>
    </source>
</evidence>
<keyword evidence="7" id="KW-1185">Reference proteome</keyword>
<evidence type="ECO:0000313" key="7">
    <source>
        <dbReference type="Proteomes" id="UP000231451"/>
    </source>
</evidence>
<keyword evidence="2" id="KW-0547">Nucleotide-binding</keyword>
<dbReference type="PANTHER" id="PTHR42734">
    <property type="entry name" value="METAL TRANSPORT SYSTEM ATP-BINDING PROTEIN TM_0124-RELATED"/>
    <property type="match status" value="1"/>
</dbReference>
<dbReference type="EMBL" id="PEBK01000006">
    <property type="protein sequence ID" value="PJM75013.1"/>
    <property type="molecule type" value="Genomic_DNA"/>
</dbReference>
<proteinExistence type="predicted"/>
<name>A0A2M9HDX6_9BIFI</name>
<dbReference type="GO" id="GO:0005524">
    <property type="term" value="F:ATP binding"/>
    <property type="evidence" value="ECO:0007669"/>
    <property type="project" value="UniProtKB-KW"/>
</dbReference>
<dbReference type="InterPro" id="IPR027417">
    <property type="entry name" value="P-loop_NTPase"/>
</dbReference>
<comment type="caution">
    <text evidence="6">The sequence shown here is derived from an EMBL/GenBank/DDBJ whole genome shotgun (WGS) entry which is preliminary data.</text>
</comment>
<dbReference type="OrthoDB" id="3282096at2"/>
<accession>A0A2M9HDX6</accession>
<dbReference type="InterPro" id="IPR003593">
    <property type="entry name" value="AAA+_ATPase"/>
</dbReference>
<feature type="region of interest" description="Disordered" evidence="4">
    <location>
        <begin position="256"/>
        <end position="300"/>
    </location>
</feature>
<dbReference type="SMART" id="SM00382">
    <property type="entry name" value="AAA"/>
    <property type="match status" value="1"/>
</dbReference>
<dbReference type="CDD" id="cd03235">
    <property type="entry name" value="ABC_Metallic_Cations"/>
    <property type="match status" value="1"/>
</dbReference>
<dbReference type="Proteomes" id="UP000231451">
    <property type="component" value="Unassembled WGS sequence"/>
</dbReference>
<keyword evidence="1" id="KW-0813">Transport</keyword>
<dbReference type="SUPFAM" id="SSF52540">
    <property type="entry name" value="P-loop containing nucleoside triphosphate hydrolases"/>
    <property type="match status" value="1"/>
</dbReference>
<dbReference type="AlphaFoldDB" id="A0A2M9HDX6"/>
<dbReference type="InterPro" id="IPR050153">
    <property type="entry name" value="Metal_Ion_Import_ABC"/>
</dbReference>
<evidence type="ECO:0000256" key="4">
    <source>
        <dbReference type="SAM" id="MobiDB-lite"/>
    </source>
</evidence>
<evidence type="ECO:0000313" key="6">
    <source>
        <dbReference type="EMBL" id="PJM75013.1"/>
    </source>
</evidence>
<protein>
    <submittedName>
        <fullName evidence="6">ABC transporter ATP-binding protein</fullName>
    </submittedName>
</protein>
<reference evidence="6 7" key="1">
    <citation type="submission" date="2017-10" db="EMBL/GenBank/DDBJ databases">
        <title>Draft genome sequences of strains TRE 1, TRE 9, TRE H and TRI 7, isolated from tamarins, belonging to four potential novel Bifidobacterium species.</title>
        <authorList>
            <person name="Mattarelli P."/>
            <person name="Modesto M."/>
            <person name="Puglisi E."/>
            <person name="Morelli L."/>
            <person name="Spezio C."/>
            <person name="Bonetti A."/>
            <person name="Sandri C."/>
        </authorList>
    </citation>
    <scope>NUCLEOTIDE SEQUENCE [LARGE SCALE GENOMIC DNA]</scope>
    <source>
        <strain evidence="7">TRI7</strain>
    </source>
</reference>
<feature type="domain" description="ABC transporter" evidence="5">
    <location>
        <begin position="11"/>
        <end position="244"/>
    </location>
</feature>
<dbReference type="Pfam" id="PF00005">
    <property type="entry name" value="ABC_tran"/>
    <property type="match status" value="1"/>
</dbReference>
<organism evidence="6 7">
    <name type="scientific">Bifidobacterium simiarum</name>
    <dbReference type="NCBI Taxonomy" id="2045441"/>
    <lineage>
        <taxon>Bacteria</taxon>
        <taxon>Bacillati</taxon>
        <taxon>Actinomycetota</taxon>
        <taxon>Actinomycetes</taxon>
        <taxon>Bifidobacteriales</taxon>
        <taxon>Bifidobacteriaceae</taxon>
        <taxon>Bifidobacterium</taxon>
    </lineage>
</organism>
<feature type="compositionally biased region" description="Basic and acidic residues" evidence="4">
    <location>
        <begin position="260"/>
        <end position="300"/>
    </location>
</feature>
<evidence type="ECO:0000256" key="3">
    <source>
        <dbReference type="ARBA" id="ARBA00022840"/>
    </source>
</evidence>
<keyword evidence="3 6" id="KW-0067">ATP-binding</keyword>
<dbReference type="RefSeq" id="WP_100513210.1">
    <property type="nucleotide sequence ID" value="NZ_JAFEJQ010000010.1"/>
</dbReference>
<dbReference type="PROSITE" id="PS50893">
    <property type="entry name" value="ABC_TRANSPORTER_2"/>
    <property type="match status" value="1"/>
</dbReference>
<dbReference type="InterPro" id="IPR003439">
    <property type="entry name" value="ABC_transporter-like_ATP-bd"/>
</dbReference>
<evidence type="ECO:0000259" key="5">
    <source>
        <dbReference type="PROSITE" id="PS50893"/>
    </source>
</evidence>